<dbReference type="SUPFAM" id="SSF88946">
    <property type="entry name" value="Sigma2 domain of RNA polymerase sigma factors"/>
    <property type="match status" value="1"/>
</dbReference>
<evidence type="ECO:0000256" key="4">
    <source>
        <dbReference type="ARBA" id="ARBA00023163"/>
    </source>
</evidence>
<feature type="domain" description="RNA polymerase sigma-70 region 2" evidence="5">
    <location>
        <begin position="38"/>
        <end position="104"/>
    </location>
</feature>
<dbReference type="SUPFAM" id="SSF88659">
    <property type="entry name" value="Sigma3 and sigma4 domains of RNA polymerase sigma factors"/>
    <property type="match status" value="1"/>
</dbReference>
<evidence type="ECO:0000313" key="8">
    <source>
        <dbReference type="Proteomes" id="UP001501411"/>
    </source>
</evidence>
<reference evidence="8" key="1">
    <citation type="journal article" date="2019" name="Int. J. Syst. Evol. Microbiol.">
        <title>The Global Catalogue of Microorganisms (GCM) 10K type strain sequencing project: providing services to taxonomists for standard genome sequencing and annotation.</title>
        <authorList>
            <consortium name="The Broad Institute Genomics Platform"/>
            <consortium name="The Broad Institute Genome Sequencing Center for Infectious Disease"/>
            <person name="Wu L."/>
            <person name="Ma J."/>
        </authorList>
    </citation>
    <scope>NUCLEOTIDE SEQUENCE [LARGE SCALE GENOMIC DNA]</scope>
    <source>
        <strain evidence="8">JCM 18200</strain>
    </source>
</reference>
<feature type="domain" description="RNA polymerase sigma factor 70 region 4 type 2" evidence="6">
    <location>
        <begin position="135"/>
        <end position="187"/>
    </location>
</feature>
<sequence length="193" mass="22778">MRLLIKKRTDPLELRYSHSQEQLIADCKRGDRQAQFKLYKLYAKAMYNTALRIVSDADEAADVLQEAFVDAFKRLESFREESTFGLWMKQIVVNKSLSALRKRKVIFESIDDQNDRYADMSQDPEEENSLLFKVEQIKRAIDQLPDGYRIVLSLYLLEVYDHEEIAHILKISENTSRTQFLRAKRKLLELIQN</sequence>
<organism evidence="7 8">
    <name type="scientific">Olivibacter ginsenosidimutans</name>
    <dbReference type="NCBI Taxonomy" id="1176537"/>
    <lineage>
        <taxon>Bacteria</taxon>
        <taxon>Pseudomonadati</taxon>
        <taxon>Bacteroidota</taxon>
        <taxon>Sphingobacteriia</taxon>
        <taxon>Sphingobacteriales</taxon>
        <taxon>Sphingobacteriaceae</taxon>
        <taxon>Olivibacter</taxon>
    </lineage>
</organism>
<evidence type="ECO:0000256" key="1">
    <source>
        <dbReference type="ARBA" id="ARBA00010641"/>
    </source>
</evidence>
<dbReference type="InterPro" id="IPR013325">
    <property type="entry name" value="RNA_pol_sigma_r2"/>
</dbReference>
<evidence type="ECO:0000256" key="3">
    <source>
        <dbReference type="ARBA" id="ARBA00023082"/>
    </source>
</evidence>
<protein>
    <submittedName>
        <fullName evidence="7">RNA polymerase sigma factor</fullName>
    </submittedName>
</protein>
<comment type="similarity">
    <text evidence="1">Belongs to the sigma-70 factor family. ECF subfamily.</text>
</comment>
<dbReference type="PANTHER" id="PTHR43133">
    <property type="entry name" value="RNA POLYMERASE ECF-TYPE SIGMA FACTO"/>
    <property type="match status" value="1"/>
</dbReference>
<evidence type="ECO:0000256" key="2">
    <source>
        <dbReference type="ARBA" id="ARBA00023015"/>
    </source>
</evidence>
<keyword evidence="2" id="KW-0805">Transcription regulation</keyword>
<comment type="caution">
    <text evidence="7">The sequence shown here is derived from an EMBL/GenBank/DDBJ whole genome shotgun (WGS) entry which is preliminary data.</text>
</comment>
<dbReference type="InterPro" id="IPR007627">
    <property type="entry name" value="RNA_pol_sigma70_r2"/>
</dbReference>
<dbReference type="InterPro" id="IPR013249">
    <property type="entry name" value="RNA_pol_sigma70_r4_t2"/>
</dbReference>
<dbReference type="InterPro" id="IPR013324">
    <property type="entry name" value="RNA_pol_sigma_r3/r4-like"/>
</dbReference>
<dbReference type="Gene3D" id="1.10.1740.10">
    <property type="match status" value="1"/>
</dbReference>
<dbReference type="NCBIfam" id="TIGR02937">
    <property type="entry name" value="sigma70-ECF"/>
    <property type="match status" value="1"/>
</dbReference>
<gene>
    <name evidence="7" type="ORF">GCM10023231_36410</name>
</gene>
<evidence type="ECO:0000259" key="6">
    <source>
        <dbReference type="Pfam" id="PF08281"/>
    </source>
</evidence>
<dbReference type="InterPro" id="IPR036388">
    <property type="entry name" value="WH-like_DNA-bd_sf"/>
</dbReference>
<dbReference type="Gene3D" id="1.10.10.10">
    <property type="entry name" value="Winged helix-like DNA-binding domain superfamily/Winged helix DNA-binding domain"/>
    <property type="match status" value="1"/>
</dbReference>
<dbReference type="PANTHER" id="PTHR43133:SF46">
    <property type="entry name" value="RNA POLYMERASE SIGMA-70 FACTOR ECF SUBFAMILY"/>
    <property type="match status" value="1"/>
</dbReference>
<dbReference type="Pfam" id="PF04542">
    <property type="entry name" value="Sigma70_r2"/>
    <property type="match status" value="1"/>
</dbReference>
<keyword evidence="8" id="KW-1185">Reference proteome</keyword>
<dbReference type="InterPro" id="IPR039425">
    <property type="entry name" value="RNA_pol_sigma-70-like"/>
</dbReference>
<dbReference type="Proteomes" id="UP001501411">
    <property type="component" value="Unassembled WGS sequence"/>
</dbReference>
<dbReference type="EMBL" id="BAABIQ010000043">
    <property type="protein sequence ID" value="GAA4804058.1"/>
    <property type="molecule type" value="Genomic_DNA"/>
</dbReference>
<dbReference type="Pfam" id="PF08281">
    <property type="entry name" value="Sigma70_r4_2"/>
    <property type="match status" value="1"/>
</dbReference>
<evidence type="ECO:0000313" key="7">
    <source>
        <dbReference type="EMBL" id="GAA4804058.1"/>
    </source>
</evidence>
<dbReference type="InterPro" id="IPR014284">
    <property type="entry name" value="RNA_pol_sigma-70_dom"/>
</dbReference>
<evidence type="ECO:0000259" key="5">
    <source>
        <dbReference type="Pfam" id="PF04542"/>
    </source>
</evidence>
<name>A0ABP9C4Q7_9SPHI</name>
<keyword evidence="4" id="KW-0804">Transcription</keyword>
<keyword evidence="3" id="KW-0731">Sigma factor</keyword>
<accession>A0ABP9C4Q7</accession>
<proteinExistence type="inferred from homology"/>